<sequence>MRMRKTISTPSLSSRSGRTTLPPYSSEYVAEQRPRLLKPQASSSGTLRKEFSIGEKKCCIFDNFLRVFQGIGSSGGRIKFTELQTLSHALFELVVLPQDEQCLTGCAVSTVEALIDACRVYSDGLEDPRTREMFHSYLWGGEPVIFWLIRNAQGDLGPTLMDEQRRMGLINLFLEVPMYESTREAAYKACLYKSYQWFFRYIRFKDGFRSWSTTYDHFLNSSSKTKDLSLSTATGRGFRMEWTVQDFLPRMNLVCWVDTEFMAQGRVWCIYLMRLQSGRWGLYIHTLSPSVGGGSIRGILSFAARRNAECVFETAIPLQEIIRLPISTKHPFYTDHSKLEQHVLKTANCNQDPSLLQSEFVVFTDIVYLN</sequence>
<dbReference type="EMBL" id="KN837175">
    <property type="protein sequence ID" value="KIJ36700.1"/>
    <property type="molecule type" value="Genomic_DNA"/>
</dbReference>
<evidence type="ECO:0000313" key="3">
    <source>
        <dbReference type="Proteomes" id="UP000054279"/>
    </source>
</evidence>
<evidence type="ECO:0000313" key="2">
    <source>
        <dbReference type="EMBL" id="KIJ36700.1"/>
    </source>
</evidence>
<dbReference type="AlphaFoldDB" id="A0A0C9VGG7"/>
<gene>
    <name evidence="2" type="ORF">M422DRAFT_260795</name>
</gene>
<keyword evidence="3" id="KW-1185">Reference proteome</keyword>
<feature type="compositionally biased region" description="Polar residues" evidence="1">
    <location>
        <begin position="1"/>
        <end position="23"/>
    </location>
</feature>
<organism evidence="2 3">
    <name type="scientific">Sphaerobolus stellatus (strain SS14)</name>
    <dbReference type="NCBI Taxonomy" id="990650"/>
    <lineage>
        <taxon>Eukaryota</taxon>
        <taxon>Fungi</taxon>
        <taxon>Dikarya</taxon>
        <taxon>Basidiomycota</taxon>
        <taxon>Agaricomycotina</taxon>
        <taxon>Agaricomycetes</taxon>
        <taxon>Phallomycetidae</taxon>
        <taxon>Geastrales</taxon>
        <taxon>Sphaerobolaceae</taxon>
        <taxon>Sphaerobolus</taxon>
    </lineage>
</organism>
<reference evidence="2 3" key="1">
    <citation type="submission" date="2014-06" db="EMBL/GenBank/DDBJ databases">
        <title>Evolutionary Origins and Diversification of the Mycorrhizal Mutualists.</title>
        <authorList>
            <consortium name="DOE Joint Genome Institute"/>
            <consortium name="Mycorrhizal Genomics Consortium"/>
            <person name="Kohler A."/>
            <person name="Kuo A."/>
            <person name="Nagy L.G."/>
            <person name="Floudas D."/>
            <person name="Copeland A."/>
            <person name="Barry K.W."/>
            <person name="Cichocki N."/>
            <person name="Veneault-Fourrey C."/>
            <person name="LaButti K."/>
            <person name="Lindquist E.A."/>
            <person name="Lipzen A."/>
            <person name="Lundell T."/>
            <person name="Morin E."/>
            <person name="Murat C."/>
            <person name="Riley R."/>
            <person name="Ohm R."/>
            <person name="Sun H."/>
            <person name="Tunlid A."/>
            <person name="Henrissat B."/>
            <person name="Grigoriev I.V."/>
            <person name="Hibbett D.S."/>
            <person name="Martin F."/>
        </authorList>
    </citation>
    <scope>NUCLEOTIDE SEQUENCE [LARGE SCALE GENOMIC DNA]</scope>
    <source>
        <strain evidence="2 3">SS14</strain>
    </source>
</reference>
<proteinExistence type="predicted"/>
<dbReference type="Proteomes" id="UP000054279">
    <property type="component" value="Unassembled WGS sequence"/>
</dbReference>
<feature type="region of interest" description="Disordered" evidence="1">
    <location>
        <begin position="1"/>
        <end position="24"/>
    </location>
</feature>
<accession>A0A0C9VGG7</accession>
<protein>
    <submittedName>
        <fullName evidence="2">Uncharacterized protein</fullName>
    </submittedName>
</protein>
<evidence type="ECO:0000256" key="1">
    <source>
        <dbReference type="SAM" id="MobiDB-lite"/>
    </source>
</evidence>
<name>A0A0C9VGG7_SPHS4</name>
<dbReference type="HOGENOM" id="CLU_748358_0_0_1"/>